<dbReference type="Gene3D" id="3.30.420.10">
    <property type="entry name" value="Ribonuclease H-like superfamily/Ribonuclease H"/>
    <property type="match status" value="1"/>
</dbReference>
<organism evidence="2 3">
    <name type="scientific">Rhipicephalus sanguineus</name>
    <name type="common">Brown dog tick</name>
    <name type="synonym">Ixodes sanguineus</name>
    <dbReference type="NCBI Taxonomy" id="34632"/>
    <lineage>
        <taxon>Eukaryota</taxon>
        <taxon>Metazoa</taxon>
        <taxon>Ecdysozoa</taxon>
        <taxon>Arthropoda</taxon>
        <taxon>Chelicerata</taxon>
        <taxon>Arachnida</taxon>
        <taxon>Acari</taxon>
        <taxon>Parasitiformes</taxon>
        <taxon>Ixodida</taxon>
        <taxon>Ixodoidea</taxon>
        <taxon>Ixodidae</taxon>
        <taxon>Rhipicephalinae</taxon>
        <taxon>Rhipicephalus</taxon>
        <taxon>Rhipicephalus</taxon>
    </lineage>
</organism>
<reference evidence="2" key="2">
    <citation type="submission" date="2021-09" db="EMBL/GenBank/DDBJ databases">
        <authorList>
            <person name="Jia N."/>
            <person name="Wang J."/>
            <person name="Shi W."/>
            <person name="Du L."/>
            <person name="Sun Y."/>
            <person name="Zhan W."/>
            <person name="Jiang J."/>
            <person name="Wang Q."/>
            <person name="Zhang B."/>
            <person name="Ji P."/>
            <person name="Sakyi L.B."/>
            <person name="Cui X."/>
            <person name="Yuan T."/>
            <person name="Jiang B."/>
            <person name="Yang W."/>
            <person name="Lam T.T.-Y."/>
            <person name="Chang Q."/>
            <person name="Ding S."/>
            <person name="Wang X."/>
            <person name="Zhu J."/>
            <person name="Ruan X."/>
            <person name="Zhao L."/>
            <person name="Wei J."/>
            <person name="Que T."/>
            <person name="Du C."/>
            <person name="Cheng J."/>
            <person name="Dai P."/>
            <person name="Han X."/>
            <person name="Huang E."/>
            <person name="Gao Y."/>
            <person name="Liu J."/>
            <person name="Shao H."/>
            <person name="Ye R."/>
            <person name="Li L."/>
            <person name="Wei W."/>
            <person name="Wang X."/>
            <person name="Wang C."/>
            <person name="Huo Q."/>
            <person name="Li W."/>
            <person name="Guo W."/>
            <person name="Chen H."/>
            <person name="Chen S."/>
            <person name="Zhou L."/>
            <person name="Zhou L."/>
            <person name="Ni X."/>
            <person name="Tian J."/>
            <person name="Zhou Y."/>
            <person name="Sheng Y."/>
            <person name="Liu T."/>
            <person name="Pan Y."/>
            <person name="Xia L."/>
            <person name="Li J."/>
            <person name="Zhao F."/>
            <person name="Cao W."/>
        </authorList>
    </citation>
    <scope>NUCLEOTIDE SEQUENCE</scope>
    <source>
        <strain evidence="2">Rsan-2018</strain>
        <tissue evidence="2">Larvae</tissue>
    </source>
</reference>
<protein>
    <recommendedName>
        <fullName evidence="1">Tc1-like transposase DDE domain-containing protein</fullName>
    </recommendedName>
</protein>
<dbReference type="Pfam" id="PF13358">
    <property type="entry name" value="DDE_3"/>
    <property type="match status" value="1"/>
</dbReference>
<proteinExistence type="predicted"/>
<name>A0A9D4QBQ8_RHISA</name>
<evidence type="ECO:0000313" key="2">
    <source>
        <dbReference type="EMBL" id="KAH7975500.1"/>
    </source>
</evidence>
<reference evidence="2" key="1">
    <citation type="journal article" date="2020" name="Cell">
        <title>Large-Scale Comparative Analyses of Tick Genomes Elucidate Their Genetic Diversity and Vector Capacities.</title>
        <authorList>
            <consortium name="Tick Genome and Microbiome Consortium (TIGMIC)"/>
            <person name="Jia N."/>
            <person name="Wang J."/>
            <person name="Shi W."/>
            <person name="Du L."/>
            <person name="Sun Y."/>
            <person name="Zhan W."/>
            <person name="Jiang J.F."/>
            <person name="Wang Q."/>
            <person name="Zhang B."/>
            <person name="Ji P."/>
            <person name="Bell-Sakyi L."/>
            <person name="Cui X.M."/>
            <person name="Yuan T.T."/>
            <person name="Jiang B.G."/>
            <person name="Yang W.F."/>
            <person name="Lam T.T."/>
            <person name="Chang Q.C."/>
            <person name="Ding S.J."/>
            <person name="Wang X.J."/>
            <person name="Zhu J.G."/>
            <person name="Ruan X.D."/>
            <person name="Zhao L."/>
            <person name="Wei J.T."/>
            <person name="Ye R.Z."/>
            <person name="Que T.C."/>
            <person name="Du C.H."/>
            <person name="Zhou Y.H."/>
            <person name="Cheng J.X."/>
            <person name="Dai P.F."/>
            <person name="Guo W.B."/>
            <person name="Han X.H."/>
            <person name="Huang E.J."/>
            <person name="Li L.F."/>
            <person name="Wei W."/>
            <person name="Gao Y.C."/>
            <person name="Liu J.Z."/>
            <person name="Shao H.Z."/>
            <person name="Wang X."/>
            <person name="Wang C.C."/>
            <person name="Yang T.C."/>
            <person name="Huo Q.B."/>
            <person name="Li W."/>
            <person name="Chen H.Y."/>
            <person name="Chen S.E."/>
            <person name="Zhou L.G."/>
            <person name="Ni X.B."/>
            <person name="Tian J.H."/>
            <person name="Sheng Y."/>
            <person name="Liu T."/>
            <person name="Pan Y.S."/>
            <person name="Xia L.Y."/>
            <person name="Li J."/>
            <person name="Zhao F."/>
            <person name="Cao W.C."/>
        </authorList>
    </citation>
    <scope>NUCLEOTIDE SEQUENCE</scope>
    <source>
        <strain evidence="2">Rsan-2018</strain>
    </source>
</reference>
<dbReference type="EMBL" id="JABSTV010001246">
    <property type="protein sequence ID" value="KAH7975500.1"/>
    <property type="molecule type" value="Genomic_DNA"/>
</dbReference>
<sequence>MPGVTISTSTVHRLLDAHSYSVKLVTQRPADHNRDDVKHSRKLYAQWLHEEPNTETVFIFDSAPAHARAEQAALANSMHSIKRLPAYSPFFNPIEEMFSKFKSHVNAYLSERPDLVLAAPQDMTKKEHRHCLLLDAARHSMQQIQRVDCAAFDQRNFSFVPAALREDDL</sequence>
<dbReference type="VEuPathDB" id="VectorBase:RSAN_039151"/>
<dbReference type="GO" id="GO:0003676">
    <property type="term" value="F:nucleic acid binding"/>
    <property type="evidence" value="ECO:0007669"/>
    <property type="project" value="InterPro"/>
</dbReference>
<gene>
    <name evidence="2" type="ORF">HPB52_002249</name>
</gene>
<evidence type="ECO:0000259" key="1">
    <source>
        <dbReference type="Pfam" id="PF13358"/>
    </source>
</evidence>
<dbReference type="AlphaFoldDB" id="A0A9D4QBQ8"/>
<accession>A0A9D4QBQ8</accession>
<feature type="domain" description="Tc1-like transposase DDE" evidence="1">
    <location>
        <begin position="46"/>
        <end position="108"/>
    </location>
</feature>
<dbReference type="Proteomes" id="UP000821837">
    <property type="component" value="Chromosome 10"/>
</dbReference>
<dbReference type="InterPro" id="IPR038717">
    <property type="entry name" value="Tc1-like_DDE_dom"/>
</dbReference>
<comment type="caution">
    <text evidence="2">The sequence shown here is derived from an EMBL/GenBank/DDBJ whole genome shotgun (WGS) entry which is preliminary data.</text>
</comment>
<evidence type="ECO:0000313" key="3">
    <source>
        <dbReference type="Proteomes" id="UP000821837"/>
    </source>
</evidence>
<keyword evidence="3" id="KW-1185">Reference proteome</keyword>
<dbReference type="InterPro" id="IPR036397">
    <property type="entry name" value="RNaseH_sf"/>
</dbReference>